<protein>
    <submittedName>
        <fullName evidence="1">Uncharacterized protein</fullName>
    </submittedName>
</protein>
<dbReference type="Proteomes" id="UP000234323">
    <property type="component" value="Unassembled WGS sequence"/>
</dbReference>
<sequence length="293" mass="34614">MATQQISKNIKYYRPIAPKPSHLIISKPGTLTVPPVNLPVPTSSPRPPVTQHPPVFQRQSTYCEANPFQYPVNDNVNFEPFKYDSFQYDIPYNYMLESNVQSGFNQVTFKNVTNAENERDQREQKATAINENQTVGKGERKRKAADDNVERWSDEETSQLLYYLEENYDQYQQGKKSGFYNTISSKVLKSKSAESIKGRLRRLLDKYEKVKQENNKTNYFSEEEKEREIKTDDKKENKRAIKKTKNNIEVLVEMMEVRSRKKKWEYEREQSRMLHEVTMKKLELQLKQLDNCK</sequence>
<keyword evidence="2" id="KW-1185">Reference proteome</keyword>
<accession>A0A2I1HLS2</accession>
<dbReference type="AlphaFoldDB" id="A0A2I1HLS2"/>
<reference evidence="1 2" key="1">
    <citation type="submission" date="2015-10" db="EMBL/GenBank/DDBJ databases">
        <title>Genome analyses suggest a sexual origin of heterokaryosis in a supposedly ancient asexual fungus.</title>
        <authorList>
            <person name="Ropars J."/>
            <person name="Sedzielewska K."/>
            <person name="Noel J."/>
            <person name="Charron P."/>
            <person name="Farinelli L."/>
            <person name="Marton T."/>
            <person name="Kruger M."/>
            <person name="Pelin A."/>
            <person name="Brachmann A."/>
            <person name="Corradi N."/>
        </authorList>
    </citation>
    <scope>NUCLEOTIDE SEQUENCE [LARGE SCALE GENOMIC DNA]</scope>
    <source>
        <strain evidence="1 2">A4</strain>
    </source>
</reference>
<dbReference type="EMBL" id="LLXI01003786">
    <property type="protein sequence ID" value="PKY59815.1"/>
    <property type="molecule type" value="Genomic_DNA"/>
</dbReference>
<dbReference type="VEuPathDB" id="FungiDB:RhiirA1_450664"/>
<proteinExistence type="predicted"/>
<gene>
    <name evidence="1" type="ORF">RhiirA4_482888</name>
</gene>
<comment type="caution">
    <text evidence="1">The sequence shown here is derived from an EMBL/GenBank/DDBJ whole genome shotgun (WGS) entry which is preliminary data.</text>
</comment>
<evidence type="ECO:0000313" key="1">
    <source>
        <dbReference type="EMBL" id="PKY59815.1"/>
    </source>
</evidence>
<name>A0A2I1HLS2_9GLOM</name>
<dbReference type="VEuPathDB" id="FungiDB:FUN_021313"/>
<dbReference type="VEuPathDB" id="FungiDB:RhiirFUN_003150"/>
<organism evidence="1 2">
    <name type="scientific">Rhizophagus irregularis</name>
    <dbReference type="NCBI Taxonomy" id="588596"/>
    <lineage>
        <taxon>Eukaryota</taxon>
        <taxon>Fungi</taxon>
        <taxon>Fungi incertae sedis</taxon>
        <taxon>Mucoromycota</taxon>
        <taxon>Glomeromycotina</taxon>
        <taxon>Glomeromycetes</taxon>
        <taxon>Glomerales</taxon>
        <taxon>Glomeraceae</taxon>
        <taxon>Rhizophagus</taxon>
    </lineage>
</organism>
<evidence type="ECO:0000313" key="2">
    <source>
        <dbReference type="Proteomes" id="UP000234323"/>
    </source>
</evidence>